<dbReference type="GO" id="GO:0004197">
    <property type="term" value="F:cysteine-type endopeptidase activity"/>
    <property type="evidence" value="ECO:0007669"/>
    <property type="project" value="InterPro"/>
</dbReference>
<keyword evidence="13" id="KW-0693">Viral RNA replication</keyword>
<keyword evidence="9" id="KW-0347">Helicase</keyword>
<dbReference type="GO" id="GO:0006508">
    <property type="term" value="P:proteolysis"/>
    <property type="evidence" value="ECO:0007669"/>
    <property type="project" value="UniProtKB-KW"/>
</dbReference>
<dbReference type="InterPro" id="IPR001676">
    <property type="entry name" value="Picornavirus_capsid"/>
</dbReference>
<dbReference type="GO" id="GO:0005198">
    <property type="term" value="F:structural molecule activity"/>
    <property type="evidence" value="ECO:0007669"/>
    <property type="project" value="InterPro"/>
</dbReference>
<evidence type="ECO:0000256" key="1">
    <source>
        <dbReference type="ARBA" id="ARBA00004328"/>
    </source>
</evidence>
<feature type="domain" description="Peptidase C3" evidence="16">
    <location>
        <begin position="1998"/>
        <end position="2215"/>
    </location>
</feature>
<dbReference type="InterPro" id="IPR000605">
    <property type="entry name" value="Helicase_SF3_ssDNA/RNA_vir"/>
</dbReference>
<evidence type="ECO:0000313" key="17">
    <source>
        <dbReference type="EMBL" id="WZW72550.1"/>
    </source>
</evidence>
<keyword evidence="12" id="KW-0946">Virion</keyword>
<evidence type="ECO:0000256" key="6">
    <source>
        <dbReference type="ARBA" id="ARBA00022695"/>
    </source>
</evidence>
<proteinExistence type="predicted"/>
<dbReference type="GO" id="GO:0019028">
    <property type="term" value="C:viral capsid"/>
    <property type="evidence" value="ECO:0007669"/>
    <property type="project" value="UniProtKB-KW"/>
</dbReference>
<dbReference type="InterPro" id="IPR029053">
    <property type="entry name" value="Viral_coat"/>
</dbReference>
<evidence type="ECO:0000256" key="7">
    <source>
        <dbReference type="ARBA" id="ARBA00022741"/>
    </source>
</evidence>
<evidence type="ECO:0000256" key="11">
    <source>
        <dbReference type="ARBA" id="ARBA00022840"/>
    </source>
</evidence>
<keyword evidence="3" id="KW-0167">Capsid protein</keyword>
<dbReference type="Gene3D" id="3.30.70.270">
    <property type="match status" value="1"/>
</dbReference>
<evidence type="ECO:0000256" key="2">
    <source>
        <dbReference type="ARBA" id="ARBA00020107"/>
    </source>
</evidence>
<evidence type="ECO:0000256" key="5">
    <source>
        <dbReference type="ARBA" id="ARBA00022679"/>
    </source>
</evidence>
<evidence type="ECO:0000256" key="9">
    <source>
        <dbReference type="ARBA" id="ARBA00022806"/>
    </source>
</evidence>
<dbReference type="InterPro" id="IPR043128">
    <property type="entry name" value="Rev_trsase/Diguanyl_cyclase"/>
</dbReference>
<dbReference type="PROSITE" id="PS51874">
    <property type="entry name" value="PCV_3C_PRO"/>
    <property type="match status" value="1"/>
</dbReference>
<feature type="domain" description="SF3 helicase" evidence="15">
    <location>
        <begin position="1484"/>
        <end position="1652"/>
    </location>
</feature>
<evidence type="ECO:0000256" key="12">
    <source>
        <dbReference type="ARBA" id="ARBA00022844"/>
    </source>
</evidence>
<evidence type="ECO:0000259" key="15">
    <source>
        <dbReference type="PROSITE" id="PS51218"/>
    </source>
</evidence>
<dbReference type="SUPFAM" id="SSF88633">
    <property type="entry name" value="Positive stranded ssRNA viruses"/>
    <property type="match status" value="3"/>
</dbReference>
<dbReference type="InterPro" id="IPR043504">
    <property type="entry name" value="Peptidase_S1_PA_chymotrypsin"/>
</dbReference>
<keyword evidence="10" id="KW-0788">Thiol protease</keyword>
<keyword evidence="4" id="KW-0645">Protease</keyword>
<dbReference type="InterPro" id="IPR001205">
    <property type="entry name" value="RNA-dir_pol_C"/>
</dbReference>
<dbReference type="GO" id="GO:0003968">
    <property type="term" value="F:RNA-directed RNA polymerase activity"/>
    <property type="evidence" value="ECO:0007669"/>
    <property type="project" value="InterPro"/>
</dbReference>
<keyword evidence="6" id="KW-0548">Nucleotidyltransferase</keyword>
<feature type="region of interest" description="Disordered" evidence="14">
    <location>
        <begin position="173"/>
        <end position="197"/>
    </location>
</feature>
<evidence type="ECO:0000256" key="10">
    <source>
        <dbReference type="ARBA" id="ARBA00022807"/>
    </source>
</evidence>
<evidence type="ECO:0000256" key="3">
    <source>
        <dbReference type="ARBA" id="ARBA00022561"/>
    </source>
</evidence>
<evidence type="ECO:0000256" key="14">
    <source>
        <dbReference type="SAM" id="MobiDB-lite"/>
    </source>
</evidence>
<keyword evidence="5" id="KW-0808">Transferase</keyword>
<reference evidence="17" key="1">
    <citation type="submission" date="2024-01" db="EMBL/GenBank/DDBJ databases">
        <authorList>
            <person name="Lu K."/>
            <person name="Yang P."/>
            <person name="Wu Z."/>
            <person name="Liu L."/>
            <person name="Sun H."/>
            <person name="Niu G."/>
        </authorList>
    </citation>
    <scope>NUCLEOTIDE SEQUENCE</scope>
    <source>
        <strain evidence="17">DZS10</strain>
    </source>
</reference>
<comment type="subcellular location">
    <subcellularLocation>
        <location evidence="1">Virion</location>
    </subcellularLocation>
</comment>
<evidence type="ECO:0000256" key="4">
    <source>
        <dbReference type="ARBA" id="ARBA00022670"/>
    </source>
</evidence>
<sequence>MISFREYRALNKQTITKSVVMKTPGPNEFDILIRDKEVVFIKTAPIVKKVLDDKKFKIAKINYKKLYSLEYYNSLLRSFSENKYKFVNKYHYLDFVKCVSYNAKEIKRTDMFDYLNYCGRWPCKQYGILFEQRKAKMIKAFDHNNRIMCALAAKNANIYSYLRVYTTYGREEEEEDFDQPSTSTGKPVRPRRRSFDDLTDVKSQSDLDNFYIKRTIEAVKTRSVMLITKLRCMIRRLRNPYGEVEYPARVVYNRLEEAVEMQPLIQPEMEEPTSVDKSGNTAIITQHGQSTETVTAAPASDFWVDRSIGDKIHKTEEERWIYLEKFSWSKDDEAKKNIYKAKLPLDVLKNRASDPAAMHFYQYALWKGDMEVKLHINSNAFYVGKLMMSWYQMGDYDVNLSSRYNLASYVLEPNVSVLAHVSNEATLTIPYISYRSMLSLRKRTNDDNSFYLGNLRISVFNELRVKSGMNDSIDCIVYVRFLNNNFACPMPRLVKMEMMLAKKVLEASERVVHQVNTVVKNLDNPPDVQAVQNTVIRPTDSWSTGNLDVQLIEHMRLTPSQTPHPSGSSVPEDEMSFAFVKRRWGYLSTGQWSKDDTNDKKLWSLSTSPILSDDQYPNVKCEVDGSEFKAFVLPPISILAHMHAYWRGSIEYKFEFINSPHQLGSVMIAYIPRDTSIELKIENMRQCYHVLFDLGSENEFIFKVPFISDRPWFPRYNDYVGSEVYKLDSPGVLVMVVLNKLAIMNNVADTVDFNVYIRGGEDFEVAVPCAPSVAPLIDGTFYDPIWRQVKPKDGYMTTQIGTGTWRYLQPNTAIVRYGAAQDHVMQFTSMNSFTIYTVATGIKNNILQLEVKQTTRTVKCKYFCRVIVNGDRDTYNYMAPFDSEAAAEKYIKAWQAQSKDPFGDSPLDKLIPCSEDLYFNLTPKQNQFILVAVATISIQPEILEVDVSSRRLATTIDGRDTFGESFNNLKALGSRFQLYSHFEMALKNVDKNAKRLAVHCTIPILPIGLIPDGDVATTRYTREGIIPFIASMYRFYRGGLRFKFVVVSKENVNLVIQHRPDAIIKARAIKLPISVKKPDDVIQSGYAMTMISTIVNNMATIEVPCYIPSQLLLSQRPDFDQKSESLHYGMGEFALSLVGDNMTGYAEVYVYYSLADDAKFSSFIGAPPSTNLKPTSAVDLISDAIRDIQPEMNNSVVKAPGLFGKMKNKITDYTKNVATKIVVDHAGLETADGIFSTLELVLSKICDEHGDAIRDSLFHLMHCLANPNPLTYGIAIVAILCKLGFVMNPIRSLFLGIIGGIFDKLKKAFKWVRGEADVPNESDEGEDPFHEEKKGLLTVVLQSVCATLKYPFTAISNIKIPDFTKGLWLNLKSMGATFNTLFTMAKNIIFMFKKVYYWVASKFGHKFSFDNALCEGKDLISKWIDDCEALLDPNNKEQLCESRELLSLLDICVIIGRDLQTKMTMNEGSTFKNAFYVSRLYNRILKLRDEMLTNTLANAVRFEPFCIAQHGPSQIGKTFITNAVSTACLKAIDFKTNGQLIYTRTPGNQYWNGLRNQPICVYDDFLQIQESPACYQDIGELITLKSAAVFNPPQAELENKHIKYNPLIVFLNQNRPYPRIPGLADQAAWMNRRDILVHVQMIPKHRGRLAKDLNKEEVAGFRHLRFSVHKSRSNENEGYDLEDLTYAEYLEFVIEKFKNYYRREQANYLARFKELADFSPEVDFSLSDNVEYYMQTLSAKDENSFTARQTRELAEIQQGLARGVCPKCEMILCICKSNIMKGDQIEPQMYGLPQLCEHHREPEFWDPIDKKYYDDEDYEVPVACTDPDCNWKFDELQWAIKRFGVPMTYHARKMLMPKHIACAMNEEQKPKEIKNRADEFKLSLSEYATPEKKVEVQKKLFGSELAYKTWCLIKSLGKVMLILGSFYAGWKLFNKAKEYYFSEPTVRQHDIKDLTTAPIKQMAYNNPKHAAIKTVKTTAKRVETDTSVKAVDDAIVGQMSDSMRKSFVNILCRNTLFIQAHQTDGTVTEVRCLGIKDDQFILVDHYLHAFESYSATTEFYFIVNSAKFRVYYQDLKFKKLENSALMIGYAPLHIPRFRNITKYFITEKHAQAMSRACTLYMVDIDIDKTGGMRYTVRETKDYVESIVDHVVVPGLHNNASTYIDRCYSYNTSGKGLCGSVLLADNIVGCPIMGIHVAGNVAGGVGYSEAIVRETFENIPSLTQDIDIEGQMLPSGRIPILPVSNAKAFLTGMVEHIGCVPTQYSHRPPEKSKQIKSECFDKITHSTYDTPILTKKDPRCGDLSPMVSGCSHHGDVPIPFPQDKVDKVYNSLLDQLKAKCVPIRRPQILTIEQAIDGIEGMPEYGALEFSTAEGFPYTAFRPADAKDKRWLFNREELDGYWKTKSIDQTLAFVMNYKQKQREQGIIPFTVFTDCLKDMKLPREKPQARIISVSPVDYTIHFRQYNYDFMVAYQKSRFAVESAIGINVDSTEWTDMVHQLNNFAPNYACGDYSKFGPRLQSACALKTFINIAEWYKYHGDDDPINFLVRVILGFENTFAIHMMLNYLYRVYTGGPSGGPLTTILNNEVNKGYIRIVYLIRADRIVSDSLVNPLGIIYTLVEFKNNIKIIYYGDDLIGVIKDGHVHIFNMKVIQSILSEFHIKFTDATKSQDSLMCLMNVFDPEVTFLKRRIVRHPFRKLMYMAAMDRRALEETCNWVNTDIHIREMSINACVAMLQNAHGQGKAYYTDLANRVKSFWHKRQVDITLLEWEDLDNRVYTASGLAFESNSLLANINN</sequence>
<dbReference type="SUPFAM" id="SSF56672">
    <property type="entry name" value="DNA/RNA polymerases"/>
    <property type="match status" value="1"/>
</dbReference>
<dbReference type="GO" id="GO:0005524">
    <property type="term" value="F:ATP binding"/>
    <property type="evidence" value="ECO:0007669"/>
    <property type="project" value="UniProtKB-KW"/>
</dbReference>
<dbReference type="Pfam" id="PF00680">
    <property type="entry name" value="RdRP_1"/>
    <property type="match status" value="1"/>
</dbReference>
<dbReference type="GO" id="GO:0006351">
    <property type="term" value="P:DNA-templated transcription"/>
    <property type="evidence" value="ECO:0007669"/>
    <property type="project" value="InterPro"/>
</dbReference>
<dbReference type="GO" id="GO:0003723">
    <property type="term" value="F:RNA binding"/>
    <property type="evidence" value="ECO:0007669"/>
    <property type="project" value="InterPro"/>
</dbReference>
<keyword evidence="7" id="KW-0547">Nucleotide-binding</keyword>
<protein>
    <recommendedName>
        <fullName evidence="2">Genome polyprotein</fullName>
    </recommendedName>
</protein>
<keyword evidence="8" id="KW-0378">Hydrolase</keyword>
<dbReference type="Gene3D" id="2.60.120.20">
    <property type="match status" value="3"/>
</dbReference>
<organism evidence="17">
    <name type="scientific">Jiahe virus</name>
    <dbReference type="NCBI Taxonomy" id="3141827"/>
    <lineage>
        <taxon>Viruses</taxon>
        <taxon>Riboviria</taxon>
    </lineage>
</organism>
<dbReference type="InterPro" id="IPR009003">
    <property type="entry name" value="Peptidase_S1_PA"/>
</dbReference>
<name>A0AAU6SJ89_9VIRU</name>
<dbReference type="CDD" id="cd23169">
    <property type="entry name" value="ps-ssRNAv-Picornavirales"/>
    <property type="match status" value="1"/>
</dbReference>
<dbReference type="Pfam" id="PF00073">
    <property type="entry name" value="Rhv"/>
    <property type="match status" value="2"/>
</dbReference>
<dbReference type="PROSITE" id="PS51218">
    <property type="entry name" value="SF3_HELICASE_2"/>
    <property type="match status" value="1"/>
</dbReference>
<dbReference type="InterPro" id="IPR014759">
    <property type="entry name" value="Helicase_SF3_ssRNA_vir"/>
</dbReference>
<dbReference type="GO" id="GO:0003724">
    <property type="term" value="F:RNA helicase activity"/>
    <property type="evidence" value="ECO:0007669"/>
    <property type="project" value="InterPro"/>
</dbReference>
<evidence type="ECO:0000256" key="8">
    <source>
        <dbReference type="ARBA" id="ARBA00022801"/>
    </source>
</evidence>
<dbReference type="CDD" id="cd00205">
    <property type="entry name" value="rhv_like"/>
    <property type="match status" value="2"/>
</dbReference>
<dbReference type="InterPro" id="IPR044067">
    <property type="entry name" value="PCV_3C_PRO"/>
</dbReference>
<dbReference type="InterPro" id="IPR014872">
    <property type="entry name" value="Dicistrovirus_capsid-polyPr_C"/>
</dbReference>
<evidence type="ECO:0000259" key="16">
    <source>
        <dbReference type="PROSITE" id="PS51874"/>
    </source>
</evidence>
<dbReference type="InterPro" id="IPR043502">
    <property type="entry name" value="DNA/RNA_pol_sf"/>
</dbReference>
<dbReference type="EMBL" id="PP097216">
    <property type="protein sequence ID" value="WZW72550.1"/>
    <property type="molecule type" value="Genomic_RNA"/>
</dbReference>
<evidence type="ECO:0000256" key="13">
    <source>
        <dbReference type="ARBA" id="ARBA00022953"/>
    </source>
</evidence>
<dbReference type="Pfam" id="PF00910">
    <property type="entry name" value="RNA_helicase"/>
    <property type="match status" value="1"/>
</dbReference>
<dbReference type="Pfam" id="PF08762">
    <property type="entry name" value="CRPV_capsid"/>
    <property type="match status" value="1"/>
</dbReference>
<dbReference type="SUPFAM" id="SSF50494">
    <property type="entry name" value="Trypsin-like serine proteases"/>
    <property type="match status" value="1"/>
</dbReference>
<accession>A0AAU6SJ89</accession>
<dbReference type="Gene3D" id="2.40.10.10">
    <property type="entry name" value="Trypsin-like serine proteases"/>
    <property type="match status" value="1"/>
</dbReference>
<keyword evidence="11" id="KW-0067">ATP-binding</keyword>
<dbReference type="InterPro" id="IPR033703">
    <property type="entry name" value="Rhv-like"/>
</dbReference>